<gene>
    <name evidence="1" type="ORF">EDB81DRAFT_763528</name>
</gene>
<name>A0A9P9E4D9_9HYPO</name>
<sequence length="105" mass="11007">MLGSGATGAPEDLEYCTFTNVAADIKELAAGIAGARQVILSGNDWGGAVVWRTDLSSNIQFSGSGTLQSIPCWDSSAPNGWSAARIESKSKYTLTPTTPQDNQIL</sequence>
<dbReference type="Gene3D" id="3.40.50.1820">
    <property type="entry name" value="alpha/beta hydrolase"/>
    <property type="match status" value="1"/>
</dbReference>
<keyword evidence="2" id="KW-1185">Reference proteome</keyword>
<evidence type="ECO:0000313" key="2">
    <source>
        <dbReference type="Proteomes" id="UP000738349"/>
    </source>
</evidence>
<dbReference type="Proteomes" id="UP000738349">
    <property type="component" value="Unassembled WGS sequence"/>
</dbReference>
<dbReference type="InterPro" id="IPR029058">
    <property type="entry name" value="AB_hydrolase_fold"/>
</dbReference>
<dbReference type="SUPFAM" id="SSF53474">
    <property type="entry name" value="alpha/beta-Hydrolases"/>
    <property type="match status" value="1"/>
</dbReference>
<dbReference type="AlphaFoldDB" id="A0A9P9E4D9"/>
<comment type="caution">
    <text evidence="1">The sequence shown here is derived from an EMBL/GenBank/DDBJ whole genome shotgun (WGS) entry which is preliminary data.</text>
</comment>
<protein>
    <submittedName>
        <fullName evidence="1">Uncharacterized protein</fullName>
    </submittedName>
</protein>
<proteinExistence type="predicted"/>
<reference evidence="1" key="1">
    <citation type="journal article" date="2021" name="Nat. Commun.">
        <title>Genetic determinants of endophytism in the Arabidopsis root mycobiome.</title>
        <authorList>
            <person name="Mesny F."/>
            <person name="Miyauchi S."/>
            <person name="Thiergart T."/>
            <person name="Pickel B."/>
            <person name="Atanasova L."/>
            <person name="Karlsson M."/>
            <person name="Huettel B."/>
            <person name="Barry K.W."/>
            <person name="Haridas S."/>
            <person name="Chen C."/>
            <person name="Bauer D."/>
            <person name="Andreopoulos W."/>
            <person name="Pangilinan J."/>
            <person name="LaButti K."/>
            <person name="Riley R."/>
            <person name="Lipzen A."/>
            <person name="Clum A."/>
            <person name="Drula E."/>
            <person name="Henrissat B."/>
            <person name="Kohler A."/>
            <person name="Grigoriev I.V."/>
            <person name="Martin F.M."/>
            <person name="Hacquard S."/>
        </authorList>
    </citation>
    <scope>NUCLEOTIDE SEQUENCE</scope>
    <source>
        <strain evidence="1">MPI-CAGE-AT-0147</strain>
    </source>
</reference>
<organism evidence="1 2">
    <name type="scientific">Dactylonectria macrodidyma</name>
    <dbReference type="NCBI Taxonomy" id="307937"/>
    <lineage>
        <taxon>Eukaryota</taxon>
        <taxon>Fungi</taxon>
        <taxon>Dikarya</taxon>
        <taxon>Ascomycota</taxon>
        <taxon>Pezizomycotina</taxon>
        <taxon>Sordariomycetes</taxon>
        <taxon>Hypocreomycetidae</taxon>
        <taxon>Hypocreales</taxon>
        <taxon>Nectriaceae</taxon>
        <taxon>Dactylonectria</taxon>
    </lineage>
</organism>
<dbReference type="EMBL" id="JAGMUV010000017">
    <property type="protein sequence ID" value="KAH7130858.1"/>
    <property type="molecule type" value="Genomic_DNA"/>
</dbReference>
<evidence type="ECO:0000313" key="1">
    <source>
        <dbReference type="EMBL" id="KAH7130858.1"/>
    </source>
</evidence>
<accession>A0A9P9E4D9</accession>